<gene>
    <name evidence="2" type="primary">AlNc14C1763G13056</name>
    <name evidence="2" type="ORF">ALNC14_143900</name>
</gene>
<evidence type="ECO:0000313" key="2">
    <source>
        <dbReference type="EMBL" id="CCA28246.1"/>
    </source>
</evidence>
<protein>
    <submittedName>
        <fullName evidence="2">AlNc14C1763G13056 protein</fullName>
    </submittedName>
</protein>
<proteinExistence type="predicted"/>
<accession>F0X2T8</accession>
<organism evidence="2">
    <name type="scientific">Albugo laibachii Nc14</name>
    <dbReference type="NCBI Taxonomy" id="890382"/>
    <lineage>
        <taxon>Eukaryota</taxon>
        <taxon>Sar</taxon>
        <taxon>Stramenopiles</taxon>
        <taxon>Oomycota</taxon>
        <taxon>Peronosporomycetes</taxon>
        <taxon>Albuginales</taxon>
        <taxon>Albuginaceae</taxon>
        <taxon>Albugo</taxon>
    </lineage>
</organism>
<dbReference type="EMBL" id="FR825152">
    <property type="protein sequence ID" value="CCA28246.1"/>
    <property type="molecule type" value="Genomic_DNA"/>
</dbReference>
<feature type="domain" description="DDE-1" evidence="1">
    <location>
        <begin position="41"/>
        <end position="186"/>
    </location>
</feature>
<dbReference type="HOGENOM" id="CLU_031434_3_0_1"/>
<sequence length="251" mass="28704">MKYPLFLVMKTAPSKIVAVDVENKRVRHGFGRHLWTQIEPLQDGLDIQVHGNRNAWGTGALTVEFLHFHFGQRSVFSDPVMLLLDDFSGHWVKEAAMYARSLNIVLVKVPPRPTWLYQPADAVWIKPMKDRLRRHWLLHLQGQIADHRTRPTALRFEMKTPDRAEVARWASNAWKDIPTSMIVAGFAHCKLGVGYAAAVESDEVIEMQELFDAVVKDLEELSVIDPRRNVLDDDQDVVDQSADMDVSNENK</sequence>
<dbReference type="Pfam" id="PF03184">
    <property type="entry name" value="DDE_1"/>
    <property type="match status" value="1"/>
</dbReference>
<dbReference type="GO" id="GO:0003676">
    <property type="term" value="F:nucleic acid binding"/>
    <property type="evidence" value="ECO:0007669"/>
    <property type="project" value="InterPro"/>
</dbReference>
<reference evidence="2" key="2">
    <citation type="submission" date="2011-02" db="EMBL/GenBank/DDBJ databases">
        <authorList>
            <person name="MacLean D."/>
        </authorList>
    </citation>
    <scope>NUCLEOTIDE SEQUENCE</scope>
</reference>
<evidence type="ECO:0000259" key="1">
    <source>
        <dbReference type="Pfam" id="PF03184"/>
    </source>
</evidence>
<reference evidence="2" key="1">
    <citation type="journal article" date="2011" name="PLoS Biol.">
        <title>Gene gain and loss during evolution of obligate parasitism in the white rust pathogen of Arabidopsis thaliana.</title>
        <authorList>
            <person name="Kemen E."/>
            <person name="Gardiner A."/>
            <person name="Schultz-Larsen T."/>
            <person name="Kemen A.C."/>
            <person name="Balmuth A.L."/>
            <person name="Robert-Seilaniantz A."/>
            <person name="Bailey K."/>
            <person name="Holub E."/>
            <person name="Studholme D.J."/>
            <person name="Maclean D."/>
            <person name="Jones J.D."/>
        </authorList>
    </citation>
    <scope>NUCLEOTIDE SEQUENCE</scope>
</reference>
<name>F0X2T8_9STRA</name>
<dbReference type="InterPro" id="IPR004875">
    <property type="entry name" value="DDE_SF_endonuclease_dom"/>
</dbReference>
<dbReference type="AlphaFoldDB" id="F0X2T8"/>